<sequence length="61" mass="6526">MLASTSLSGWVAPGSPAIDQAIHRASSFGYESWWQRCAAVGFAPTLFSPARMIPTSVGGWR</sequence>
<name>A0A7G1I7Y1_MYCKA</name>
<evidence type="ECO:0000313" key="2">
    <source>
        <dbReference type="Proteomes" id="UP000516380"/>
    </source>
</evidence>
<accession>A0A7G1I7Y1</accession>
<evidence type="ECO:0000313" key="1">
    <source>
        <dbReference type="EMBL" id="BCI87151.1"/>
    </source>
</evidence>
<dbReference type="AlphaFoldDB" id="A0A7G1I7Y1"/>
<protein>
    <submittedName>
        <fullName evidence="1">Uncharacterized protein</fullName>
    </submittedName>
</protein>
<reference evidence="1 2" key="1">
    <citation type="submission" date="2020-07" db="EMBL/GenBank/DDBJ databases">
        <title>Mycobacterium kansasii (former subtype) with zoonotic potential isolated from diseased indoor pet cat, Japan.</title>
        <authorList>
            <person name="Fukano H."/>
            <person name="Terazono T."/>
            <person name="Hoshino Y."/>
        </authorList>
    </citation>
    <scope>NUCLEOTIDE SEQUENCE [LARGE SCALE GENOMIC DNA]</scope>
    <source>
        <strain evidence="1 2">Kuro-I</strain>
    </source>
</reference>
<keyword evidence="2" id="KW-1185">Reference proteome</keyword>
<gene>
    <name evidence="1" type="ORF">NIIDMKKI_23570</name>
</gene>
<organism evidence="1 2">
    <name type="scientific">Mycobacterium kansasii</name>
    <dbReference type="NCBI Taxonomy" id="1768"/>
    <lineage>
        <taxon>Bacteria</taxon>
        <taxon>Bacillati</taxon>
        <taxon>Actinomycetota</taxon>
        <taxon>Actinomycetes</taxon>
        <taxon>Mycobacteriales</taxon>
        <taxon>Mycobacteriaceae</taxon>
        <taxon>Mycobacterium</taxon>
    </lineage>
</organism>
<proteinExistence type="predicted"/>
<dbReference type="Proteomes" id="UP000516380">
    <property type="component" value="Chromosome"/>
</dbReference>
<dbReference type="EMBL" id="AP023343">
    <property type="protein sequence ID" value="BCI87151.1"/>
    <property type="molecule type" value="Genomic_DNA"/>
</dbReference>